<dbReference type="AlphaFoldDB" id="A0A3B0RCJ4"/>
<dbReference type="PROSITE" id="PS50404">
    <property type="entry name" value="GST_NTER"/>
    <property type="match status" value="1"/>
</dbReference>
<sequence length="210" mass="23792">MKLYHRPDCPFCWKLRLFLREAGVEVSEIPVKLGEKHPDVVALNPNGTVPVLIDGDLVLWESAVIIEYLADKFPETGLMTGTPQQRAKIRQIHSYSDHRLGKILFPYIKQVRDGKADGDLQHTIDKAWQAELDMLTLQLGDQDYFGPDFSVADCALIPRFTLALVYGLTLGEGYGKLKNWFERCKRRSSFATVLPASFPGIDEMIKLEIL</sequence>
<dbReference type="CDD" id="cd00299">
    <property type="entry name" value="GST_C_family"/>
    <property type="match status" value="1"/>
</dbReference>
<dbReference type="Gene3D" id="3.40.30.10">
    <property type="entry name" value="Glutaredoxin"/>
    <property type="match status" value="1"/>
</dbReference>
<dbReference type="Pfam" id="PF00043">
    <property type="entry name" value="GST_C"/>
    <property type="match status" value="1"/>
</dbReference>
<dbReference type="SUPFAM" id="SSF47616">
    <property type="entry name" value="GST C-terminal domain-like"/>
    <property type="match status" value="1"/>
</dbReference>
<dbReference type="PROSITE" id="PS50405">
    <property type="entry name" value="GST_CTER"/>
    <property type="match status" value="1"/>
</dbReference>
<dbReference type="InterPro" id="IPR004045">
    <property type="entry name" value="Glutathione_S-Trfase_N"/>
</dbReference>
<gene>
    <name evidence="3" type="ORF">MNBD_ALPHA02-788</name>
</gene>
<dbReference type="SFLD" id="SFLDG00358">
    <property type="entry name" value="Main_(cytGST)"/>
    <property type="match status" value="1"/>
</dbReference>
<dbReference type="InterPro" id="IPR036282">
    <property type="entry name" value="Glutathione-S-Trfase_C_sf"/>
</dbReference>
<reference evidence="3" key="1">
    <citation type="submission" date="2018-06" db="EMBL/GenBank/DDBJ databases">
        <authorList>
            <person name="Zhirakovskaya E."/>
        </authorList>
    </citation>
    <scope>NUCLEOTIDE SEQUENCE</scope>
</reference>
<organism evidence="3">
    <name type="scientific">hydrothermal vent metagenome</name>
    <dbReference type="NCBI Taxonomy" id="652676"/>
    <lineage>
        <taxon>unclassified sequences</taxon>
        <taxon>metagenomes</taxon>
        <taxon>ecological metagenomes</taxon>
    </lineage>
</organism>
<dbReference type="InterPro" id="IPR036249">
    <property type="entry name" value="Thioredoxin-like_sf"/>
</dbReference>
<dbReference type="CDD" id="cd00570">
    <property type="entry name" value="GST_N_family"/>
    <property type="match status" value="1"/>
</dbReference>
<evidence type="ECO:0000259" key="1">
    <source>
        <dbReference type="PROSITE" id="PS50404"/>
    </source>
</evidence>
<dbReference type="InterPro" id="IPR004046">
    <property type="entry name" value="GST_C"/>
</dbReference>
<dbReference type="InterPro" id="IPR010987">
    <property type="entry name" value="Glutathione-S-Trfase_C-like"/>
</dbReference>
<feature type="domain" description="GST C-terminal" evidence="2">
    <location>
        <begin position="82"/>
        <end position="210"/>
    </location>
</feature>
<dbReference type="SFLD" id="SFLDS00019">
    <property type="entry name" value="Glutathione_Transferase_(cytos"/>
    <property type="match status" value="1"/>
</dbReference>
<evidence type="ECO:0008006" key="4">
    <source>
        <dbReference type="Google" id="ProtNLM"/>
    </source>
</evidence>
<dbReference type="Pfam" id="PF13417">
    <property type="entry name" value="GST_N_3"/>
    <property type="match status" value="1"/>
</dbReference>
<dbReference type="SUPFAM" id="SSF52833">
    <property type="entry name" value="Thioredoxin-like"/>
    <property type="match status" value="1"/>
</dbReference>
<dbReference type="EMBL" id="UOED01000012">
    <property type="protein sequence ID" value="VAV86636.1"/>
    <property type="molecule type" value="Genomic_DNA"/>
</dbReference>
<evidence type="ECO:0000313" key="3">
    <source>
        <dbReference type="EMBL" id="VAV86636.1"/>
    </source>
</evidence>
<dbReference type="InterPro" id="IPR040079">
    <property type="entry name" value="Glutathione_S-Trfase"/>
</dbReference>
<feature type="domain" description="GST N-terminal" evidence="1">
    <location>
        <begin position="1"/>
        <end position="77"/>
    </location>
</feature>
<dbReference type="Gene3D" id="1.20.1050.10">
    <property type="match status" value="1"/>
</dbReference>
<name>A0A3B0RCJ4_9ZZZZ</name>
<accession>A0A3B0RCJ4</accession>
<proteinExistence type="predicted"/>
<dbReference type="PANTHER" id="PTHR44051:SF8">
    <property type="entry name" value="GLUTATHIONE S-TRANSFERASE GSTA"/>
    <property type="match status" value="1"/>
</dbReference>
<evidence type="ECO:0000259" key="2">
    <source>
        <dbReference type="PROSITE" id="PS50405"/>
    </source>
</evidence>
<protein>
    <recommendedName>
        <fullName evidence="4">Glutathione S-transferase</fullName>
    </recommendedName>
</protein>
<dbReference type="PANTHER" id="PTHR44051">
    <property type="entry name" value="GLUTATHIONE S-TRANSFERASE-RELATED"/>
    <property type="match status" value="1"/>
</dbReference>